<evidence type="ECO:0000256" key="1">
    <source>
        <dbReference type="ARBA" id="ARBA00004370"/>
    </source>
</evidence>
<keyword evidence="6" id="KW-0393">Immunoglobulin domain</keyword>
<feature type="domain" description="Ig-like" evidence="7">
    <location>
        <begin position="13"/>
        <end position="114"/>
    </location>
</feature>
<dbReference type="SMART" id="SM00406">
    <property type="entry name" value="IGv"/>
    <property type="match status" value="1"/>
</dbReference>
<dbReference type="InterPro" id="IPR013783">
    <property type="entry name" value="Ig-like_fold"/>
</dbReference>
<dbReference type="InterPro" id="IPR036179">
    <property type="entry name" value="Ig-like_dom_sf"/>
</dbReference>
<evidence type="ECO:0000259" key="7">
    <source>
        <dbReference type="PROSITE" id="PS50835"/>
    </source>
</evidence>
<keyword evidence="4" id="KW-0472">Membrane</keyword>
<dbReference type="Pfam" id="PF07686">
    <property type="entry name" value="V-set"/>
    <property type="match status" value="1"/>
</dbReference>
<dbReference type="InterPro" id="IPR007110">
    <property type="entry name" value="Ig-like_dom"/>
</dbReference>
<evidence type="ECO:0000313" key="9">
    <source>
        <dbReference type="Proteomes" id="UP000535705"/>
    </source>
</evidence>
<dbReference type="InterPro" id="IPR051117">
    <property type="entry name" value="TRG_var/const_region"/>
</dbReference>
<proteinExistence type="predicted"/>
<dbReference type="GO" id="GO:0016020">
    <property type="term" value="C:membrane"/>
    <property type="evidence" value="ECO:0007669"/>
    <property type="project" value="UniProtKB-SubCell"/>
</dbReference>
<dbReference type="PANTHER" id="PTHR19256">
    <property type="entry name" value="T-CELL RECEPTOR GAMMA CHAIN"/>
    <property type="match status" value="1"/>
</dbReference>
<dbReference type="Gene3D" id="2.60.40.10">
    <property type="entry name" value="Immunoglobulins"/>
    <property type="match status" value="1"/>
</dbReference>
<reference evidence="8 9" key="1">
    <citation type="submission" date="2019-09" db="EMBL/GenBank/DDBJ databases">
        <title>Bird 10,000 Genomes (B10K) Project - Family phase.</title>
        <authorList>
            <person name="Zhang G."/>
        </authorList>
    </citation>
    <scope>NUCLEOTIDE SEQUENCE [LARGE SCALE GENOMIC DNA]</scope>
    <source>
        <strain evidence="8">B10K-DU-002-42</strain>
        <tissue evidence="8">Muscle</tissue>
    </source>
</reference>
<evidence type="ECO:0000256" key="6">
    <source>
        <dbReference type="ARBA" id="ARBA00023319"/>
    </source>
</evidence>
<dbReference type="PROSITE" id="PS50835">
    <property type="entry name" value="IG_LIKE"/>
    <property type="match status" value="1"/>
</dbReference>
<dbReference type="Proteomes" id="UP000535705">
    <property type="component" value="Unassembled WGS sequence"/>
</dbReference>
<evidence type="ECO:0000256" key="5">
    <source>
        <dbReference type="ARBA" id="ARBA00023170"/>
    </source>
</evidence>
<keyword evidence="2" id="KW-0812">Transmembrane</keyword>
<comment type="subcellular location">
    <subcellularLocation>
        <location evidence="1">Membrane</location>
    </subcellularLocation>
</comment>
<dbReference type="AlphaFoldDB" id="A0A7L2PI61"/>
<accession>A0A7L2PI61</accession>
<feature type="non-terminal residue" evidence="8">
    <location>
        <position position="114"/>
    </location>
</feature>
<gene>
    <name evidence="8" type="primary">Tcrgv1</name>
    <name evidence="8" type="ORF">PYCJOC_R15384</name>
</gene>
<evidence type="ECO:0000256" key="2">
    <source>
        <dbReference type="ARBA" id="ARBA00022692"/>
    </source>
</evidence>
<dbReference type="InterPro" id="IPR013106">
    <property type="entry name" value="Ig_V-set"/>
</dbReference>
<keyword evidence="5" id="KW-0675">Receptor</keyword>
<evidence type="ECO:0000313" key="8">
    <source>
        <dbReference type="EMBL" id="NXR84471.1"/>
    </source>
</evidence>
<name>A0A7L2PI61_PYCJO</name>
<evidence type="ECO:0000256" key="4">
    <source>
        <dbReference type="ARBA" id="ARBA00023136"/>
    </source>
</evidence>
<evidence type="ECO:0000256" key="3">
    <source>
        <dbReference type="ARBA" id="ARBA00022989"/>
    </source>
</evidence>
<keyword evidence="9" id="KW-1185">Reference proteome</keyword>
<comment type="caution">
    <text evidence="8">The sequence shown here is derived from an EMBL/GenBank/DDBJ whole genome shotgun (WGS) entry which is preliminary data.</text>
</comment>
<protein>
    <submittedName>
        <fullName evidence="8">TVC4 protein</fullName>
    </submittedName>
</protein>
<keyword evidence="3" id="KW-1133">Transmembrane helix</keyword>
<organism evidence="8 9">
    <name type="scientific">Pycnonotus jocosus</name>
    <name type="common">Red-whiskered bulbul</name>
    <name type="synonym">Lanius jocosus</name>
    <dbReference type="NCBI Taxonomy" id="182897"/>
    <lineage>
        <taxon>Eukaryota</taxon>
        <taxon>Metazoa</taxon>
        <taxon>Chordata</taxon>
        <taxon>Craniata</taxon>
        <taxon>Vertebrata</taxon>
        <taxon>Euteleostomi</taxon>
        <taxon>Archelosauria</taxon>
        <taxon>Archosauria</taxon>
        <taxon>Dinosauria</taxon>
        <taxon>Saurischia</taxon>
        <taxon>Theropoda</taxon>
        <taxon>Coelurosauria</taxon>
        <taxon>Aves</taxon>
        <taxon>Neognathae</taxon>
        <taxon>Neoaves</taxon>
        <taxon>Telluraves</taxon>
        <taxon>Australaves</taxon>
        <taxon>Passeriformes</taxon>
        <taxon>Sylvioidea</taxon>
        <taxon>Pycnonotidae</taxon>
        <taxon>Pycnonotus</taxon>
    </lineage>
</organism>
<dbReference type="PANTHER" id="PTHR19256:SF65">
    <property type="entry name" value="T CELL RECEPTOR GAMMA CONSTANT 1-RELATED"/>
    <property type="match status" value="1"/>
</dbReference>
<sequence>LFCLLSFFLDGQAQVLLKQREVSITRGHKTTTSMDCIPEGIPDFQYALMHWYQHVPYKAPEQILHIRPSTVSYNENSYSNKYSSLKKGTNTSTFKINGINSSDEGTYYCAYQHF</sequence>
<dbReference type="OrthoDB" id="8924181at2759"/>
<dbReference type="SUPFAM" id="SSF48726">
    <property type="entry name" value="Immunoglobulin"/>
    <property type="match status" value="1"/>
</dbReference>
<feature type="non-terminal residue" evidence="8">
    <location>
        <position position="1"/>
    </location>
</feature>
<dbReference type="EMBL" id="VWYP01034691">
    <property type="protein sequence ID" value="NXR84471.1"/>
    <property type="molecule type" value="Genomic_DNA"/>
</dbReference>